<dbReference type="PANTHER" id="PTHR30349:SF82">
    <property type="entry name" value="INTEGRASE_RECOMBINASE YOEC-RELATED"/>
    <property type="match status" value="1"/>
</dbReference>
<organism evidence="3 4">
    <name type="scientific">Bacillus thuringiensis</name>
    <dbReference type="NCBI Taxonomy" id="1428"/>
    <lineage>
        <taxon>Bacteria</taxon>
        <taxon>Bacillati</taxon>
        <taxon>Bacillota</taxon>
        <taxon>Bacilli</taxon>
        <taxon>Bacillales</taxon>
        <taxon>Bacillaceae</taxon>
        <taxon>Bacillus</taxon>
        <taxon>Bacillus cereus group</taxon>
    </lineage>
</organism>
<sequence>MNVVEPIRDIKKIEEFLAELKKWNKKYYVLAFSGFYSGLRISDLLELRVSDVRDLDHFVVREQKTKNERRIKLNPQLKGVLNEYIEGKPDDDYLFRQRDFNKPMSRQYAHKMLSEAAKKVGIKDRISTHSLRKSFGYHMYKQTKDVYLLQEIFGHSAPSVTLRYIGYTSDMIDVAMDNFQLV</sequence>
<dbReference type="InterPro" id="IPR002104">
    <property type="entry name" value="Integrase_catalytic"/>
</dbReference>
<dbReference type="EMBL" id="NUVX01000042">
    <property type="protein sequence ID" value="PFJ36446.1"/>
    <property type="molecule type" value="Genomic_DNA"/>
</dbReference>
<dbReference type="InterPro" id="IPR013762">
    <property type="entry name" value="Integrase-like_cat_sf"/>
</dbReference>
<protein>
    <submittedName>
        <fullName evidence="3">Site-specific integrase</fullName>
    </submittedName>
</protein>
<proteinExistence type="predicted"/>
<dbReference type="SUPFAM" id="SSF56349">
    <property type="entry name" value="DNA breaking-rejoining enzymes"/>
    <property type="match status" value="1"/>
</dbReference>
<dbReference type="PANTHER" id="PTHR30349">
    <property type="entry name" value="PHAGE INTEGRASE-RELATED"/>
    <property type="match status" value="1"/>
</dbReference>
<dbReference type="PROSITE" id="PS51898">
    <property type="entry name" value="TYR_RECOMBINASE"/>
    <property type="match status" value="1"/>
</dbReference>
<evidence type="ECO:0000256" key="1">
    <source>
        <dbReference type="ARBA" id="ARBA00023172"/>
    </source>
</evidence>
<evidence type="ECO:0000313" key="3">
    <source>
        <dbReference type="EMBL" id="PFJ36446.1"/>
    </source>
</evidence>
<dbReference type="GO" id="GO:0006310">
    <property type="term" value="P:DNA recombination"/>
    <property type="evidence" value="ECO:0007669"/>
    <property type="project" value="UniProtKB-KW"/>
</dbReference>
<keyword evidence="1" id="KW-0233">DNA recombination</keyword>
<name>A0A9X6ZS42_BACTU</name>
<reference evidence="3 4" key="1">
    <citation type="submission" date="2017-09" db="EMBL/GenBank/DDBJ databases">
        <title>Large-scale bioinformatics analysis of Bacillus genomes uncovers conserved roles of natural products in bacterial physiology.</title>
        <authorList>
            <consortium name="Agbiome Team Llc"/>
            <person name="Bleich R.M."/>
            <person name="Grubbs K.J."/>
            <person name="Santa Maria K.C."/>
            <person name="Allen S.E."/>
            <person name="Farag S."/>
            <person name="Shank E.A."/>
            <person name="Bowers A."/>
        </authorList>
    </citation>
    <scope>NUCLEOTIDE SEQUENCE [LARGE SCALE GENOMIC DNA]</scope>
    <source>
        <strain evidence="3 4">AFS085496</strain>
    </source>
</reference>
<evidence type="ECO:0000259" key="2">
    <source>
        <dbReference type="PROSITE" id="PS51898"/>
    </source>
</evidence>
<dbReference type="Proteomes" id="UP000224003">
    <property type="component" value="Unassembled WGS sequence"/>
</dbReference>
<dbReference type="Gene3D" id="1.10.443.10">
    <property type="entry name" value="Intergrase catalytic core"/>
    <property type="match status" value="1"/>
</dbReference>
<dbReference type="Pfam" id="PF00589">
    <property type="entry name" value="Phage_integrase"/>
    <property type="match status" value="1"/>
</dbReference>
<accession>A0A9X6ZS42</accession>
<evidence type="ECO:0000313" key="4">
    <source>
        <dbReference type="Proteomes" id="UP000224003"/>
    </source>
</evidence>
<dbReference type="InterPro" id="IPR011010">
    <property type="entry name" value="DNA_brk_join_enz"/>
</dbReference>
<dbReference type="InterPro" id="IPR050090">
    <property type="entry name" value="Tyrosine_recombinase_XerCD"/>
</dbReference>
<feature type="domain" description="Tyr recombinase" evidence="2">
    <location>
        <begin position="1"/>
        <end position="177"/>
    </location>
</feature>
<dbReference type="GO" id="GO:0015074">
    <property type="term" value="P:DNA integration"/>
    <property type="evidence" value="ECO:0007669"/>
    <property type="project" value="InterPro"/>
</dbReference>
<dbReference type="GO" id="GO:0003677">
    <property type="term" value="F:DNA binding"/>
    <property type="evidence" value="ECO:0007669"/>
    <property type="project" value="InterPro"/>
</dbReference>
<gene>
    <name evidence="3" type="ORF">COJ15_22805</name>
</gene>
<comment type="caution">
    <text evidence="3">The sequence shown here is derived from an EMBL/GenBank/DDBJ whole genome shotgun (WGS) entry which is preliminary data.</text>
</comment>
<dbReference type="RefSeq" id="WP_098517181.1">
    <property type="nucleotide sequence ID" value="NZ_NUVX01000042.1"/>
</dbReference>
<dbReference type="AlphaFoldDB" id="A0A9X6ZS42"/>